<dbReference type="Gene3D" id="1.10.150.20">
    <property type="entry name" value="5' to 3' exonuclease, C-terminal subdomain"/>
    <property type="match status" value="1"/>
</dbReference>
<evidence type="ECO:0000256" key="1">
    <source>
        <dbReference type="ARBA" id="ARBA00010945"/>
    </source>
</evidence>
<evidence type="ECO:0000313" key="8">
    <source>
        <dbReference type="Proteomes" id="UP000239197"/>
    </source>
</evidence>
<dbReference type="GO" id="GO:0006281">
    <property type="term" value="P:DNA repair"/>
    <property type="evidence" value="ECO:0007669"/>
    <property type="project" value="UniProtKB-KW"/>
</dbReference>
<dbReference type="Gene3D" id="3.40.1170.60">
    <property type="match status" value="1"/>
</dbReference>
<dbReference type="GO" id="GO:0042276">
    <property type="term" value="P:error-prone translesion synthesis"/>
    <property type="evidence" value="ECO:0007669"/>
    <property type="project" value="TreeGrafter"/>
</dbReference>
<evidence type="ECO:0000256" key="2">
    <source>
        <dbReference type="ARBA" id="ARBA00022763"/>
    </source>
</evidence>
<dbReference type="SUPFAM" id="SSF56672">
    <property type="entry name" value="DNA/RNA polymerases"/>
    <property type="match status" value="1"/>
</dbReference>
<dbReference type="GO" id="GO:0005829">
    <property type="term" value="C:cytosol"/>
    <property type="evidence" value="ECO:0007669"/>
    <property type="project" value="TreeGrafter"/>
</dbReference>
<dbReference type="CDD" id="cd01700">
    <property type="entry name" value="PolY_Pol_V_umuC"/>
    <property type="match status" value="1"/>
</dbReference>
<evidence type="ECO:0000256" key="3">
    <source>
        <dbReference type="ARBA" id="ARBA00023199"/>
    </source>
</evidence>
<dbReference type="EMBL" id="CP019065">
    <property type="protein sequence ID" value="AVF38174.1"/>
    <property type="molecule type" value="Genomic_DNA"/>
</dbReference>
<dbReference type="Pfam" id="PF00817">
    <property type="entry name" value="IMS"/>
    <property type="match status" value="1"/>
</dbReference>
<feature type="domain" description="UmuC" evidence="6">
    <location>
        <begin position="2"/>
        <end position="187"/>
    </location>
</feature>
<accession>A0A2L1UZ53</accession>
<name>A0A2L1UZ53_9GAMM</name>
<keyword evidence="5" id="KW-0742">SOS response</keyword>
<evidence type="ECO:0000256" key="5">
    <source>
        <dbReference type="ARBA" id="ARBA00023236"/>
    </source>
</evidence>
<organism evidence="7 8">
    <name type="scientific">Rahnella sikkimica</name>
    <dbReference type="NCBI Taxonomy" id="1805933"/>
    <lineage>
        <taxon>Bacteria</taxon>
        <taxon>Pseudomonadati</taxon>
        <taxon>Pseudomonadota</taxon>
        <taxon>Gammaproteobacteria</taxon>
        <taxon>Enterobacterales</taxon>
        <taxon>Yersiniaceae</taxon>
        <taxon>Rahnella</taxon>
    </lineage>
</organism>
<reference evidence="8" key="1">
    <citation type="submission" date="2017-01" db="EMBL/GenBank/DDBJ databases">
        <title>Genome sequence of Rouxiella sp. ERMR1:05.</title>
        <authorList>
            <person name="Kumar R."/>
            <person name="Singh D."/>
            <person name="Kumar S."/>
        </authorList>
    </citation>
    <scope>NUCLEOTIDE SEQUENCE [LARGE SCALE GENOMIC DNA]</scope>
    <source>
        <strain evidence="8">ERMR1:05</strain>
        <plasmid evidence="8">unnamed3</plasmid>
    </source>
</reference>
<dbReference type="AlphaFoldDB" id="A0A2L1UZ53"/>
<keyword evidence="8" id="KW-1185">Reference proteome</keyword>
<keyword evidence="2" id="KW-0227">DNA damage</keyword>
<dbReference type="InterPro" id="IPR025188">
    <property type="entry name" value="DUF4113"/>
</dbReference>
<protein>
    <submittedName>
        <fullName evidence="7">DNA polymerase V subunit UmuC</fullName>
    </submittedName>
</protein>
<proteinExistence type="inferred from homology"/>
<dbReference type="InterPro" id="IPR043502">
    <property type="entry name" value="DNA/RNA_pol_sf"/>
</dbReference>
<dbReference type="Pfam" id="PF11799">
    <property type="entry name" value="IMS_C"/>
    <property type="match status" value="1"/>
</dbReference>
<dbReference type="InterPro" id="IPR017961">
    <property type="entry name" value="DNA_pol_Y-fam_little_finger"/>
</dbReference>
<geneLocation type="plasmid" evidence="7 8">
    <name>unnamed3</name>
</geneLocation>
<dbReference type="SUPFAM" id="SSF100879">
    <property type="entry name" value="Lesion bypass DNA polymerase (Y-family), little finger domain"/>
    <property type="match status" value="1"/>
</dbReference>
<dbReference type="Gene3D" id="3.30.1490.100">
    <property type="entry name" value="DNA polymerase, Y-family, little finger domain"/>
    <property type="match status" value="1"/>
</dbReference>
<gene>
    <name evidence="7" type="ORF">BV494_25170</name>
</gene>
<keyword evidence="7" id="KW-0614">Plasmid</keyword>
<dbReference type="Proteomes" id="UP000239197">
    <property type="component" value="Plasmid unnamed3"/>
</dbReference>
<dbReference type="PANTHER" id="PTHR11076:SF34">
    <property type="entry name" value="PROTEIN UMUC"/>
    <property type="match status" value="1"/>
</dbReference>
<dbReference type="InterPro" id="IPR036775">
    <property type="entry name" value="DNA_pol_Y-fam_lit_finger_sf"/>
</dbReference>
<dbReference type="NCBIfam" id="NF002955">
    <property type="entry name" value="PRK03609.1"/>
    <property type="match status" value="1"/>
</dbReference>
<dbReference type="Gene3D" id="3.30.70.270">
    <property type="match status" value="1"/>
</dbReference>
<dbReference type="RefSeq" id="WP_104925491.1">
    <property type="nucleotide sequence ID" value="NZ_CP019065.1"/>
</dbReference>
<comment type="similarity">
    <text evidence="1">Belongs to the DNA polymerase type-Y family.</text>
</comment>
<dbReference type="InterPro" id="IPR043128">
    <property type="entry name" value="Rev_trsase/Diguanyl_cyclase"/>
</dbReference>
<dbReference type="KEGG" id="rox:BV494_25170"/>
<dbReference type="Pfam" id="PF13438">
    <property type="entry name" value="DUF4113"/>
    <property type="match status" value="1"/>
</dbReference>
<dbReference type="GO" id="GO:0003684">
    <property type="term" value="F:damaged DNA binding"/>
    <property type="evidence" value="ECO:0007669"/>
    <property type="project" value="InterPro"/>
</dbReference>
<keyword evidence="4" id="KW-0234">DNA repair</keyword>
<dbReference type="InterPro" id="IPR001126">
    <property type="entry name" value="UmuC"/>
</dbReference>
<dbReference type="PROSITE" id="PS50173">
    <property type="entry name" value="UMUC"/>
    <property type="match status" value="1"/>
</dbReference>
<evidence type="ECO:0000259" key="6">
    <source>
        <dbReference type="PROSITE" id="PS50173"/>
    </source>
</evidence>
<sequence length="421" mass="47343">MFALADCNSFYASCQSLFRPDLRGRPIAILSNNDGCVIARSKELKNLGIPMGMPYFELKPHIKKHNIAVFSSNYALYASLSARVHTVLESLALRSSVYSIDESWLDVTGIDAVQSFDSFGHHVRNEVFRHTGLMVGVGIAPSKTLAKTCQYASKRWPATKGVVALTDPIRIRKLLALQPIGEIWGIGRRLTAKLNVMGIETALQLADTDIRFIKKNFGVVMERTVRELRGESCIPMEEMVPAKQQIICSRSFGQRISEEHEMRQAICRYAERAGEKLRQEKQFCRHVSVFMRTSPFANEPQSSLSGTEKLLTATQDSRDIIAAAQRIIDRIWKPGFRYAKAGVMLNDFSPTRLAQLSLFDDQSPRPGSEALMSVVDKINQEGLGRIWFAGQGIEPAWQMRREMLSPAYTTRWDELPKAKIG</sequence>
<dbReference type="InterPro" id="IPR050116">
    <property type="entry name" value="DNA_polymerase-Y"/>
</dbReference>
<dbReference type="OrthoDB" id="9808813at2"/>
<evidence type="ECO:0000313" key="7">
    <source>
        <dbReference type="EMBL" id="AVF38174.1"/>
    </source>
</evidence>
<dbReference type="PANTHER" id="PTHR11076">
    <property type="entry name" value="DNA REPAIR POLYMERASE UMUC / TRANSFERASE FAMILY MEMBER"/>
    <property type="match status" value="1"/>
</dbReference>
<keyword evidence="3" id="KW-0741">SOS mutagenesis</keyword>
<dbReference type="GO" id="GO:0003887">
    <property type="term" value="F:DNA-directed DNA polymerase activity"/>
    <property type="evidence" value="ECO:0007669"/>
    <property type="project" value="TreeGrafter"/>
</dbReference>
<evidence type="ECO:0000256" key="4">
    <source>
        <dbReference type="ARBA" id="ARBA00023204"/>
    </source>
</evidence>
<dbReference type="GO" id="GO:0009432">
    <property type="term" value="P:SOS response"/>
    <property type="evidence" value="ECO:0007669"/>
    <property type="project" value="UniProtKB-KW"/>
</dbReference>